<keyword evidence="1" id="KW-1133">Transmembrane helix</keyword>
<keyword evidence="1" id="KW-0812">Transmembrane</keyword>
<dbReference type="Pfam" id="PF14995">
    <property type="entry name" value="TMEM107"/>
    <property type="match status" value="1"/>
</dbReference>
<dbReference type="EMBL" id="JAWJWE010000009">
    <property type="protein sequence ID" value="KAK6631082.1"/>
    <property type="molecule type" value="Genomic_DNA"/>
</dbReference>
<evidence type="ECO:0000313" key="3">
    <source>
        <dbReference type="Proteomes" id="UP001372834"/>
    </source>
</evidence>
<proteinExistence type="predicted"/>
<reference evidence="2 3" key="1">
    <citation type="submission" date="2023-10" db="EMBL/GenBank/DDBJ databases">
        <title>Genomes of two closely related lineages of the louse Polyplax serrata with different host specificities.</title>
        <authorList>
            <person name="Martinu J."/>
            <person name="Tarabai H."/>
            <person name="Stefka J."/>
            <person name="Hypsa V."/>
        </authorList>
    </citation>
    <scope>NUCLEOTIDE SEQUENCE [LARGE SCALE GENOMIC DNA]</scope>
    <source>
        <strain evidence="2">HR10_N</strain>
    </source>
</reference>
<feature type="transmembrane region" description="Helical" evidence="1">
    <location>
        <begin position="54"/>
        <end position="74"/>
    </location>
</feature>
<protein>
    <submittedName>
        <fullName evidence="2">Uncharacterized protein</fullName>
    </submittedName>
</protein>
<evidence type="ECO:0000256" key="1">
    <source>
        <dbReference type="SAM" id="Phobius"/>
    </source>
</evidence>
<feature type="transmembrane region" description="Helical" evidence="1">
    <location>
        <begin position="6"/>
        <end position="28"/>
    </location>
</feature>
<sequence length="327" mass="37878">MVVHSTGLIPARFLTLLSHLTVLILILFSRQDNVESCMVLDWTEKDFQLKDSQLVNGLATSIFFIGIELIGFLLVGLQSLLVGLCLLLCYPICSGNYYWCSSSNSSKVIMLTSVRQNMLTSLSYLSKFTEIFKIPPKVVFQVPEKAKGTVVEKWIKYWEGLINDYMEVFRDTLHEGRTKPYKTAAIAAAGSLLTYAVYNNPTEQDYRDGVIYYQNLFGLVGKSVRNPGADVYLKTLEKAFNHKLIRRLSLGICCFMWIDNYDNALGIYKSQCEYLKPRYINFHERIIDFGFLNKFWMLDRKMEDYDVNPNEWIDFSKADYDYKKRIL</sequence>
<evidence type="ECO:0000313" key="2">
    <source>
        <dbReference type="EMBL" id="KAK6631082.1"/>
    </source>
</evidence>
<gene>
    <name evidence="2" type="ORF">RUM43_014178</name>
</gene>
<dbReference type="InterPro" id="IPR019322">
    <property type="entry name" value="TIMM29"/>
</dbReference>
<dbReference type="GO" id="GO:0045039">
    <property type="term" value="P:protein insertion into mitochondrial inner membrane"/>
    <property type="evidence" value="ECO:0007669"/>
    <property type="project" value="TreeGrafter"/>
</dbReference>
<accession>A0AAN8S9J3</accession>
<organism evidence="2 3">
    <name type="scientific">Polyplax serrata</name>
    <name type="common">Common mouse louse</name>
    <dbReference type="NCBI Taxonomy" id="468196"/>
    <lineage>
        <taxon>Eukaryota</taxon>
        <taxon>Metazoa</taxon>
        <taxon>Ecdysozoa</taxon>
        <taxon>Arthropoda</taxon>
        <taxon>Hexapoda</taxon>
        <taxon>Insecta</taxon>
        <taxon>Pterygota</taxon>
        <taxon>Neoptera</taxon>
        <taxon>Paraneoptera</taxon>
        <taxon>Psocodea</taxon>
        <taxon>Troctomorpha</taxon>
        <taxon>Phthiraptera</taxon>
        <taxon>Anoplura</taxon>
        <taxon>Polyplacidae</taxon>
        <taxon>Polyplax</taxon>
    </lineage>
</organism>
<dbReference type="PANTHER" id="PTHR21435:SF1">
    <property type="entry name" value="MITOCHONDRIAL IMPORT INNER MEMBRANE TRANSLOCASE SUBUNIT TIM29"/>
    <property type="match status" value="1"/>
</dbReference>
<dbReference type="AlphaFoldDB" id="A0AAN8S9J3"/>
<feature type="transmembrane region" description="Helical" evidence="1">
    <location>
        <begin position="80"/>
        <end position="100"/>
    </location>
</feature>
<comment type="caution">
    <text evidence="2">The sequence shown here is derived from an EMBL/GenBank/DDBJ whole genome shotgun (WGS) entry which is preliminary data.</text>
</comment>
<keyword evidence="1" id="KW-0472">Membrane</keyword>
<dbReference type="Proteomes" id="UP001372834">
    <property type="component" value="Unassembled WGS sequence"/>
</dbReference>
<dbReference type="PANTHER" id="PTHR21435">
    <property type="entry name" value="MITOCHONDRIAL IMPORT INNER MEMBRANE TRANSLOCASE SUBUNIT TIM29"/>
    <property type="match status" value="1"/>
</dbReference>
<dbReference type="InterPro" id="IPR029248">
    <property type="entry name" value="TMEM107"/>
</dbReference>
<dbReference type="Pfam" id="PF10171">
    <property type="entry name" value="Tim29"/>
    <property type="match status" value="1"/>
</dbReference>
<name>A0AAN8S9J3_POLSC</name>
<dbReference type="GO" id="GO:0042721">
    <property type="term" value="C:TIM22 mitochondrial import inner membrane insertion complex"/>
    <property type="evidence" value="ECO:0007669"/>
    <property type="project" value="InterPro"/>
</dbReference>